<comment type="similarity">
    <text evidence="3">Belongs to the IFIT family.</text>
</comment>
<dbReference type="PANTHER" id="PTHR10271">
    <property type="entry name" value="INTERFERON-INDUCED PROTEIN WITH TETRATRICOPEPTIDE REPEATS"/>
    <property type="match status" value="1"/>
</dbReference>
<evidence type="ECO:0000256" key="1">
    <source>
        <dbReference type="ARBA" id="ARBA00022737"/>
    </source>
</evidence>
<protein>
    <submittedName>
        <fullName evidence="4">Interferon-induced protein with tetratricopeptide repeats 1</fullName>
    </submittedName>
</protein>
<evidence type="ECO:0000313" key="5">
    <source>
        <dbReference type="Proteomes" id="UP000830375"/>
    </source>
</evidence>
<dbReference type="SUPFAM" id="SSF81901">
    <property type="entry name" value="HCP-like"/>
    <property type="match status" value="1"/>
</dbReference>
<dbReference type="SMART" id="SM00028">
    <property type="entry name" value="TPR"/>
    <property type="match status" value="10"/>
</dbReference>
<comment type="caution">
    <text evidence="4">The sequence shown here is derived from an EMBL/GenBank/DDBJ whole genome shotgun (WGS) entry which is preliminary data.</text>
</comment>
<evidence type="ECO:0000256" key="3">
    <source>
        <dbReference type="ARBA" id="ARBA00038336"/>
    </source>
</evidence>
<dbReference type="PANTHER" id="PTHR10271:SF14">
    <property type="entry name" value="INTERFERON-INDUCED PROTEIN WITH TETRATRICOPEPTIDE REPEATS-RELATED"/>
    <property type="match status" value="1"/>
</dbReference>
<dbReference type="Proteomes" id="UP000830375">
    <property type="component" value="Unassembled WGS sequence"/>
</dbReference>
<dbReference type="Gene3D" id="1.25.40.10">
    <property type="entry name" value="Tetratricopeptide repeat domain"/>
    <property type="match status" value="12"/>
</dbReference>
<evidence type="ECO:0000256" key="2">
    <source>
        <dbReference type="ARBA" id="ARBA00022803"/>
    </source>
</evidence>
<accession>A0ABQ8LV83</accession>
<keyword evidence="2" id="KW-0802">TPR repeat</keyword>
<organism evidence="4 5">
    <name type="scientific">Labeo rohita</name>
    <name type="common">Indian major carp</name>
    <name type="synonym">Cyprinus rohita</name>
    <dbReference type="NCBI Taxonomy" id="84645"/>
    <lineage>
        <taxon>Eukaryota</taxon>
        <taxon>Metazoa</taxon>
        <taxon>Chordata</taxon>
        <taxon>Craniata</taxon>
        <taxon>Vertebrata</taxon>
        <taxon>Euteleostomi</taxon>
        <taxon>Actinopterygii</taxon>
        <taxon>Neopterygii</taxon>
        <taxon>Teleostei</taxon>
        <taxon>Ostariophysi</taxon>
        <taxon>Cypriniformes</taxon>
        <taxon>Cyprinidae</taxon>
        <taxon>Labeoninae</taxon>
        <taxon>Labeonini</taxon>
        <taxon>Labeo</taxon>
    </lineage>
</organism>
<dbReference type="EMBL" id="JACTAM010000017">
    <property type="protein sequence ID" value="KAI2654314.1"/>
    <property type="molecule type" value="Genomic_DNA"/>
</dbReference>
<reference evidence="4 5" key="1">
    <citation type="submission" date="2022-01" db="EMBL/GenBank/DDBJ databases">
        <title>A high-quality chromosome-level genome assembly of rohu carp, Labeo rohita.</title>
        <authorList>
            <person name="Arick M.A. II"/>
            <person name="Hsu C.-Y."/>
            <person name="Magbanua Z."/>
            <person name="Pechanova O."/>
            <person name="Grover C."/>
            <person name="Miller E."/>
            <person name="Thrash A."/>
            <person name="Ezzel L."/>
            <person name="Alam S."/>
            <person name="Benzie J."/>
            <person name="Hamilton M."/>
            <person name="Karsi A."/>
            <person name="Lawrence M.L."/>
            <person name="Peterson D.G."/>
        </authorList>
    </citation>
    <scope>NUCLEOTIDE SEQUENCE [LARGE SCALE GENOMIC DNA]</scope>
    <source>
        <strain evidence="5">BAU-BD-2019</strain>
        <tissue evidence="4">Blood</tissue>
    </source>
</reference>
<sequence>MAWVYFCMGDMDKSKGYLEEVKRLQQMHPAPPGCALHPEVSGKKGWTLVKFNMSKKHQAIDYFKMALKAEPERKEWHKGLAVAMNRAYIMSEFTQLDSEILQQVKTAAEMDPNDLFLQSLYILKKSEVKAKKNDEEIQSLVEKSINTGKLEGLGYILECFRSISIERAIQEGQKVREKFPTSTKVLRILSNLYRGKVFGMKKDSQERQKLIETCTELFEKVVKEYPDCVRGRLTYATLYHYANNPVRVSKIYQQLLSEKDDLPPHTQQLLYYSYALKQHLEKLECHFTWDLSCSKNELKVLLRGLQDVDQQTCTWLLHYYNLLGYIQHALGFNREALKYLQKAESVMQEQETEEAGVRLQVNKANLAWIYYYLGEMDKSKGYLEEVENLQRMHPAPPGCTLHPEVSGEKGWTLVKFDKFKKHQAIEVLKMALKAEPERKEWHKGLAIAMSKAHTNQKCPPERKADILKQLKTAHEKEPNSFLLHALYLEKLSEVQSANVESEMQGLLEQTLKTGNLECLGTILRYFRTISVDKAIQEAERARKKFPTSNRVVKLLAICYKWKVYKIKEDTVERRRLAKKSSKFFEEFLSHHPDSLREKVALASLSDYANNSERADEIYQQLMSNIDDFPPPTQHNLQRLECHFTWDLGKFRNELQGMRRTMQDVDQERCTWLVHYNNLLGYIQQTLGSNTEALMYLQKAESLMQEQGTEETGARLQVNKANLAWVYFHIGDMDKSKGYLEEVKRLQQMHPAPPGCALHPEVSGEKGWTLVKFNKSKKCQAIDYFKMALKAEPERKEWHKGLAVAMSRAYLKSEFTPELDSEILQQVKTAAEMDPNDLFLQSLYILKKSEVKTEKNDEEMQSLVERSINTGKLEGLGYILECFRSISIERAIQEGQKVREKFPTSTKVLRILSNLYRGKVFGMKKDSQERQKLIETCIELFEKVVKEYPDCVRGRLTYATLYHYANNPVRANKIYQQLLSEKDDLPPHTQQLLYYSYACHLHHTQQSRDKSIDFLMKATEIQNKSEDKQKSIMILEQTVKNDRNTRCKEISQFLKRVLKDDLKQHLEKLECHFTWDLSCSKNELTELLRNLQDVDQQTCTWLLHYYNLLGYIQQALGSNTEALTYLQKAESGMEEQETEEAGVRLQVNKANLAWIYFHMGDMDKSKGYLEEVERLRRMHPAPPGCALHPEVSGEKGWTLVKFDKSKKHQAIDYFKMALEAEPERKEWHKGLAIAVSRVYVNHKCPPELEDEILKQLKTAHENEPNSLRLHALYLEKLSKVQSANIESEMQDLLERTLETENLGGLGTILRYYRTISVDKSIEVAERAREKFPTSNRVLTHLANCYKWKVYKKDITENETLAKKAIELFEELVRHYPDSLRDKVTLASLHYYAHNNERTDEIYQQLLSEKDDLPPHSQQYFYYSYACYLYKCLITCSMPARYDSKHFCNSSLRQHLQKLECHFTWDLGQYPNELKALRRTIQDILEQECTWLVHHYNLLGYIEQALGSNSEALKYLRDAESVMQEHGTDETGVRLQVNKANLAWVYFHMGEMDKSKGYLEEVESLQRMHPAPPGCALHPEVSGEKGWTLVKFNMPKKCQAINNFKMALKAEPENKEWHKCLAIAMNEAYPSHNCPPEHKDEILKQVKTAHEKEPNDLLFNALYLEKLSEVQSANTESEMQGLLEKTLETGNLECLGTILRYYRTISEDTAIQAAERAREKFPTSNRVLKFLASCYKWKVYKLSEDSRETRTLARKSIKLFEEVLRHYPDSLRDRVALASLHYYAHNSKRTDEIYQQILSEKDDLPPHSQQYIYYCYASHLYKRRQLKDSINFHMKAAAILEESDDRQKSISILHNIGKNDKNPRCVEIQNFLKEIKIYV</sequence>
<proteinExistence type="inferred from homology"/>
<dbReference type="InterPro" id="IPR019734">
    <property type="entry name" value="TPR_rpt"/>
</dbReference>
<keyword evidence="5" id="KW-1185">Reference proteome</keyword>
<dbReference type="SUPFAM" id="SSF48452">
    <property type="entry name" value="TPR-like"/>
    <property type="match status" value="4"/>
</dbReference>
<gene>
    <name evidence="4" type="ORF">H4Q32_011002</name>
</gene>
<name>A0ABQ8LV83_LABRO</name>
<dbReference type="InterPro" id="IPR011990">
    <property type="entry name" value="TPR-like_helical_dom_sf"/>
</dbReference>
<dbReference type="Pfam" id="PF13181">
    <property type="entry name" value="TPR_8"/>
    <property type="match status" value="1"/>
</dbReference>
<evidence type="ECO:0000313" key="4">
    <source>
        <dbReference type="EMBL" id="KAI2654314.1"/>
    </source>
</evidence>
<keyword evidence="1" id="KW-0677">Repeat</keyword>